<accession>A0A3N1L8L4</accession>
<name>A0A3N1L8L4_9PROT</name>
<comment type="caution">
    <text evidence="2">The sequence shown here is derived from an EMBL/GenBank/DDBJ whole genome shotgun (WGS) entry which is preliminary data.</text>
</comment>
<dbReference type="EMBL" id="RJKX01000014">
    <property type="protein sequence ID" value="ROP91033.1"/>
    <property type="molecule type" value="Genomic_DNA"/>
</dbReference>
<dbReference type="AlphaFoldDB" id="A0A3N1L8L4"/>
<evidence type="ECO:0000313" key="2">
    <source>
        <dbReference type="EMBL" id="ROP91033.1"/>
    </source>
</evidence>
<feature type="transmembrane region" description="Helical" evidence="1">
    <location>
        <begin position="86"/>
        <end position="104"/>
    </location>
</feature>
<dbReference type="Proteomes" id="UP000278222">
    <property type="component" value="Unassembled WGS sequence"/>
</dbReference>
<dbReference type="InterPro" id="IPR009325">
    <property type="entry name" value="DUF983"/>
</dbReference>
<keyword evidence="1" id="KW-1133">Transmembrane helix</keyword>
<sequence>MAMIQGERRDTFLSIRRALRGRCPNCGQGRLFATYLRQVDRCAVCGEAWGELRADDAPPWLTILIVGHLVAPLALALVRYGSMPDWAITALLVTVSLALCLLVLPRAKGLFLAAIWASRARSS</sequence>
<dbReference type="OrthoDB" id="9799456at2"/>
<proteinExistence type="predicted"/>
<organism evidence="2 3">
    <name type="scientific">Stella humosa</name>
    <dbReference type="NCBI Taxonomy" id="94"/>
    <lineage>
        <taxon>Bacteria</taxon>
        <taxon>Pseudomonadati</taxon>
        <taxon>Pseudomonadota</taxon>
        <taxon>Alphaproteobacteria</taxon>
        <taxon>Rhodospirillales</taxon>
        <taxon>Stellaceae</taxon>
        <taxon>Stella</taxon>
    </lineage>
</organism>
<dbReference type="RefSeq" id="WP_123691328.1">
    <property type="nucleotide sequence ID" value="NZ_AP019700.1"/>
</dbReference>
<feature type="transmembrane region" description="Helical" evidence="1">
    <location>
        <begin position="60"/>
        <end position="80"/>
    </location>
</feature>
<protein>
    <submittedName>
        <fullName evidence="2">Uncharacterized protein (DUF983 family)</fullName>
    </submittedName>
</protein>
<keyword evidence="1" id="KW-0472">Membrane</keyword>
<gene>
    <name evidence="2" type="ORF">EDC65_2893</name>
</gene>
<dbReference type="Pfam" id="PF06170">
    <property type="entry name" value="DUF983"/>
    <property type="match status" value="1"/>
</dbReference>
<reference evidence="2 3" key="1">
    <citation type="submission" date="2018-11" db="EMBL/GenBank/DDBJ databases">
        <title>Genomic Encyclopedia of Type Strains, Phase IV (KMG-IV): sequencing the most valuable type-strain genomes for metagenomic binning, comparative biology and taxonomic classification.</title>
        <authorList>
            <person name="Goeker M."/>
        </authorList>
    </citation>
    <scope>NUCLEOTIDE SEQUENCE [LARGE SCALE GENOMIC DNA]</scope>
    <source>
        <strain evidence="2 3">DSM 5900</strain>
    </source>
</reference>
<keyword evidence="3" id="KW-1185">Reference proteome</keyword>
<evidence type="ECO:0000256" key="1">
    <source>
        <dbReference type="SAM" id="Phobius"/>
    </source>
</evidence>
<keyword evidence="1" id="KW-0812">Transmembrane</keyword>
<evidence type="ECO:0000313" key="3">
    <source>
        <dbReference type="Proteomes" id="UP000278222"/>
    </source>
</evidence>